<evidence type="ECO:0000256" key="8">
    <source>
        <dbReference type="ARBA" id="ARBA00022840"/>
    </source>
</evidence>
<evidence type="ECO:0000313" key="12">
    <source>
        <dbReference type="EMBL" id="MBS7825165.1"/>
    </source>
</evidence>
<evidence type="ECO:0000256" key="11">
    <source>
        <dbReference type="HAMAP-Rule" id="MF_00228"/>
    </source>
</evidence>
<dbReference type="AlphaFoldDB" id="A0AB35C2S0"/>
<dbReference type="GO" id="GO:0009229">
    <property type="term" value="P:thiamine diphosphate biosynthetic process"/>
    <property type="evidence" value="ECO:0007669"/>
    <property type="project" value="UniProtKB-UniRule"/>
</dbReference>
<dbReference type="PIRSF" id="PIRSF000513">
    <property type="entry name" value="Thz_kinase"/>
    <property type="match status" value="1"/>
</dbReference>
<evidence type="ECO:0000256" key="2">
    <source>
        <dbReference type="ARBA" id="ARBA00001946"/>
    </source>
</evidence>
<dbReference type="GO" id="GO:0004417">
    <property type="term" value="F:hydroxyethylthiazole kinase activity"/>
    <property type="evidence" value="ECO:0007669"/>
    <property type="project" value="UniProtKB-UniRule"/>
</dbReference>
<dbReference type="GO" id="GO:0000287">
    <property type="term" value="F:magnesium ion binding"/>
    <property type="evidence" value="ECO:0007669"/>
    <property type="project" value="UniProtKB-UniRule"/>
</dbReference>
<dbReference type="PRINTS" id="PR01099">
    <property type="entry name" value="HYETHTZKNASE"/>
</dbReference>
<keyword evidence="8 11" id="KW-0067">ATP-binding</keyword>
<dbReference type="CDD" id="cd01170">
    <property type="entry name" value="THZ_kinase"/>
    <property type="match status" value="1"/>
</dbReference>
<comment type="function">
    <text evidence="11">Catalyzes the phosphorylation of the hydroxyl group of 4-methyl-5-beta-hydroxyethylthiazole (THZ).</text>
</comment>
<dbReference type="EC" id="2.7.1.50" evidence="11"/>
<dbReference type="Pfam" id="PF02110">
    <property type="entry name" value="HK"/>
    <property type="match status" value="1"/>
</dbReference>
<dbReference type="RefSeq" id="WP_213404198.1">
    <property type="nucleotide sequence ID" value="NZ_JAGIBT010000009.1"/>
</dbReference>
<evidence type="ECO:0000256" key="9">
    <source>
        <dbReference type="ARBA" id="ARBA00022842"/>
    </source>
</evidence>
<evidence type="ECO:0000313" key="13">
    <source>
        <dbReference type="Proteomes" id="UP000680020"/>
    </source>
</evidence>
<reference evidence="12" key="1">
    <citation type="submission" date="2021-03" db="EMBL/GenBank/DDBJ databases">
        <title>Identification and antibiotic profiling of Wohlfahrtiimonas chitiniclastica, an underestimated human pathogen.</title>
        <authorList>
            <person name="Kopf A."/>
            <person name="Bunk B."/>
            <person name="Coldewey S."/>
            <person name="Gunzer F."/>
            <person name="Riedel T."/>
            <person name="Schroettner P."/>
        </authorList>
    </citation>
    <scope>NUCLEOTIDE SEQUENCE</scope>
    <source>
        <strain evidence="12">DSM 100917</strain>
    </source>
</reference>
<dbReference type="InterPro" id="IPR000417">
    <property type="entry name" value="Hyethyz_kinase"/>
</dbReference>
<keyword evidence="4 11" id="KW-0808">Transferase</keyword>
<dbReference type="InterPro" id="IPR029056">
    <property type="entry name" value="Ribokinase-like"/>
</dbReference>
<evidence type="ECO:0000256" key="10">
    <source>
        <dbReference type="ARBA" id="ARBA00022977"/>
    </source>
</evidence>
<dbReference type="GO" id="GO:0005524">
    <property type="term" value="F:ATP binding"/>
    <property type="evidence" value="ECO:0007669"/>
    <property type="project" value="UniProtKB-UniRule"/>
</dbReference>
<dbReference type="Gene3D" id="3.40.1190.20">
    <property type="match status" value="1"/>
</dbReference>
<dbReference type="Proteomes" id="UP000680020">
    <property type="component" value="Unassembled WGS sequence"/>
</dbReference>
<keyword evidence="9 11" id="KW-0460">Magnesium</keyword>
<evidence type="ECO:0000256" key="1">
    <source>
        <dbReference type="ARBA" id="ARBA00001771"/>
    </source>
</evidence>
<name>A0AB35C2S0_9GAMM</name>
<protein>
    <recommendedName>
        <fullName evidence="11">Hydroxyethylthiazole kinase</fullName>
        <ecNumber evidence="11">2.7.1.50</ecNumber>
    </recommendedName>
    <alternativeName>
        <fullName evidence="11">4-methyl-5-beta-hydroxyethylthiazole kinase</fullName>
        <shortName evidence="11">TH kinase</shortName>
        <shortName evidence="11">Thz kinase</shortName>
    </alternativeName>
</protein>
<dbReference type="HAMAP" id="MF_00228">
    <property type="entry name" value="Thz_kinase"/>
    <property type="match status" value="1"/>
</dbReference>
<dbReference type="GO" id="GO:0009228">
    <property type="term" value="P:thiamine biosynthetic process"/>
    <property type="evidence" value="ECO:0007669"/>
    <property type="project" value="UniProtKB-KW"/>
</dbReference>
<dbReference type="NCBIfam" id="NF006830">
    <property type="entry name" value="PRK09355.1"/>
    <property type="match status" value="1"/>
</dbReference>
<comment type="pathway">
    <text evidence="3 11">Cofactor biosynthesis; thiamine diphosphate biosynthesis; 4-methyl-5-(2-phosphoethyl)-thiazole from 5-(2-hydroxyethyl)-4-methylthiazole: step 1/1.</text>
</comment>
<evidence type="ECO:0000256" key="4">
    <source>
        <dbReference type="ARBA" id="ARBA00022679"/>
    </source>
</evidence>
<dbReference type="NCBIfam" id="TIGR00694">
    <property type="entry name" value="thiM"/>
    <property type="match status" value="1"/>
</dbReference>
<feature type="binding site" evidence="11">
    <location>
        <position position="191"/>
    </location>
    <ligand>
        <name>substrate</name>
    </ligand>
</feature>
<comment type="cofactor">
    <cofactor evidence="2 11">
        <name>Mg(2+)</name>
        <dbReference type="ChEBI" id="CHEBI:18420"/>
    </cofactor>
</comment>
<keyword evidence="10 11" id="KW-0784">Thiamine biosynthesis</keyword>
<proteinExistence type="inferred from homology"/>
<keyword evidence="6 11" id="KW-0547">Nucleotide-binding</keyword>
<evidence type="ECO:0000256" key="6">
    <source>
        <dbReference type="ARBA" id="ARBA00022741"/>
    </source>
</evidence>
<evidence type="ECO:0000256" key="3">
    <source>
        <dbReference type="ARBA" id="ARBA00004868"/>
    </source>
</evidence>
<evidence type="ECO:0000256" key="5">
    <source>
        <dbReference type="ARBA" id="ARBA00022723"/>
    </source>
</evidence>
<feature type="binding site" evidence="11">
    <location>
        <position position="164"/>
    </location>
    <ligand>
        <name>ATP</name>
        <dbReference type="ChEBI" id="CHEBI:30616"/>
    </ligand>
</feature>
<sequence length="260" mass="27578">MDADAYLRSLRAAAPLVHNMTNQVVANFVANGLLALGASPIMAYAEEESAEITAICHATALNIGTLTSPVFHSMLLAGRSANEHGHPLVLDPVGVGASDYRQKSIERLLSTTKMTLIRGNAGEIATLCGIQWAAKGVDSGDGHYDLKQLAMEAAQRFNCLIAISGQTDWISDGQRVIGVENGQPLMTTVTGMGCLLTAVCAAFLSVDNSLESIAMAHALYGIAGDKAFEKSPLPGSFQMHFLDQLYALSGIDQARIKMIQ</sequence>
<dbReference type="SUPFAM" id="SSF53613">
    <property type="entry name" value="Ribokinase-like"/>
    <property type="match status" value="1"/>
</dbReference>
<comment type="similarity">
    <text evidence="11">Belongs to the Thz kinase family.</text>
</comment>
<gene>
    <name evidence="11 12" type="primary">thiM</name>
    <name evidence="12" type="ORF">J7561_08110</name>
</gene>
<feature type="binding site" evidence="11">
    <location>
        <position position="118"/>
    </location>
    <ligand>
        <name>ATP</name>
        <dbReference type="ChEBI" id="CHEBI:30616"/>
    </ligand>
</feature>
<keyword evidence="7 11" id="KW-0418">Kinase</keyword>
<accession>A0AB35C2S0</accession>
<comment type="caution">
    <text evidence="12">The sequence shown here is derived from an EMBL/GenBank/DDBJ whole genome shotgun (WGS) entry which is preliminary data.</text>
</comment>
<organism evidence="12 13">
    <name type="scientific">Wohlfahrtiimonas chitiniclastica</name>
    <dbReference type="NCBI Taxonomy" id="400946"/>
    <lineage>
        <taxon>Bacteria</taxon>
        <taxon>Pseudomonadati</taxon>
        <taxon>Pseudomonadota</taxon>
        <taxon>Gammaproteobacteria</taxon>
        <taxon>Cardiobacteriales</taxon>
        <taxon>Ignatzschineriaceae</taxon>
        <taxon>Wohlfahrtiimonas</taxon>
    </lineage>
</organism>
<keyword evidence="5 11" id="KW-0479">Metal-binding</keyword>
<evidence type="ECO:0000256" key="7">
    <source>
        <dbReference type="ARBA" id="ARBA00022777"/>
    </source>
</evidence>
<dbReference type="EMBL" id="JAGIBU010000008">
    <property type="protein sequence ID" value="MBS7825165.1"/>
    <property type="molecule type" value="Genomic_DNA"/>
</dbReference>
<feature type="binding site" evidence="11">
    <location>
        <position position="42"/>
    </location>
    <ligand>
        <name>substrate</name>
    </ligand>
</feature>
<comment type="catalytic activity">
    <reaction evidence="1 11">
        <text>5-(2-hydroxyethyl)-4-methylthiazole + ATP = 4-methyl-5-(2-phosphooxyethyl)-thiazole + ADP + H(+)</text>
        <dbReference type="Rhea" id="RHEA:24212"/>
        <dbReference type="ChEBI" id="CHEBI:15378"/>
        <dbReference type="ChEBI" id="CHEBI:17957"/>
        <dbReference type="ChEBI" id="CHEBI:30616"/>
        <dbReference type="ChEBI" id="CHEBI:58296"/>
        <dbReference type="ChEBI" id="CHEBI:456216"/>
        <dbReference type="EC" id="2.7.1.50"/>
    </reaction>
</comment>